<accession>A0ABV9T4S3</accession>
<reference evidence="2" key="1">
    <citation type="journal article" date="2019" name="Int. J. Syst. Evol. Microbiol.">
        <title>The Global Catalogue of Microorganisms (GCM) 10K type strain sequencing project: providing services to taxonomists for standard genome sequencing and annotation.</title>
        <authorList>
            <consortium name="The Broad Institute Genomics Platform"/>
            <consortium name="The Broad Institute Genome Sequencing Center for Infectious Disease"/>
            <person name="Wu L."/>
            <person name="Ma J."/>
        </authorList>
    </citation>
    <scope>NUCLEOTIDE SEQUENCE [LARGE SCALE GENOMIC DNA]</scope>
    <source>
        <strain evidence="2">CGMCC 4.7466</strain>
    </source>
</reference>
<protein>
    <submittedName>
        <fullName evidence="1">ArsR family transcriptional regulator</fullName>
    </submittedName>
</protein>
<evidence type="ECO:0000313" key="1">
    <source>
        <dbReference type="EMBL" id="MFC4873613.1"/>
    </source>
</evidence>
<evidence type="ECO:0000313" key="2">
    <source>
        <dbReference type="Proteomes" id="UP001595818"/>
    </source>
</evidence>
<keyword evidence="2" id="KW-1185">Reference proteome</keyword>
<dbReference type="RefSeq" id="WP_377066641.1">
    <property type="nucleotide sequence ID" value="NZ_JBHSJJ010000011.1"/>
</dbReference>
<dbReference type="Proteomes" id="UP001595818">
    <property type="component" value="Unassembled WGS sequence"/>
</dbReference>
<gene>
    <name evidence="1" type="ORF">ACFPFU_18065</name>
</gene>
<comment type="caution">
    <text evidence="1">The sequence shown here is derived from an EMBL/GenBank/DDBJ whole genome shotgun (WGS) entry which is preliminary data.</text>
</comment>
<organism evidence="1 2">
    <name type="scientific">Negadavirga shengliensis</name>
    <dbReference type="NCBI Taxonomy" id="1389218"/>
    <lineage>
        <taxon>Bacteria</taxon>
        <taxon>Pseudomonadati</taxon>
        <taxon>Bacteroidota</taxon>
        <taxon>Cytophagia</taxon>
        <taxon>Cytophagales</taxon>
        <taxon>Cyclobacteriaceae</taxon>
        <taxon>Negadavirga</taxon>
    </lineage>
</organism>
<name>A0ABV9T4S3_9BACT</name>
<proteinExistence type="predicted"/>
<sequence length="170" mass="19276">MLDSLITSKTRVKLLIKFFSNKGNKGYLRGLAEEFSESTNSVRVELNRLSEAGLLLSSNFGKTKSYEANQGHPFYEEIRSIVTKYLGFDNLIEVVIKKLGNVKKAMITGDYAKGIDSGTIELLLIGKDINFEYLDFLIKKAEKKIQRAVKVKVIMEEPREGIEGWVVYNM</sequence>
<dbReference type="EMBL" id="JBHSJJ010000011">
    <property type="protein sequence ID" value="MFC4873613.1"/>
    <property type="molecule type" value="Genomic_DNA"/>
</dbReference>